<evidence type="ECO:0000256" key="1">
    <source>
        <dbReference type="ARBA" id="ARBA00022649"/>
    </source>
</evidence>
<protein>
    <recommendedName>
        <fullName evidence="4">Post-segregation antitoxin CcdA</fullName>
    </recommendedName>
</protein>
<evidence type="ECO:0008006" key="4">
    <source>
        <dbReference type="Google" id="ProtNLM"/>
    </source>
</evidence>
<keyword evidence="1" id="KW-1277">Toxin-antitoxin system</keyword>
<organism evidence="2 3">
    <name type="scientific">Paracoccus subflavus</name>
    <dbReference type="NCBI Taxonomy" id="2528244"/>
    <lineage>
        <taxon>Bacteria</taxon>
        <taxon>Pseudomonadati</taxon>
        <taxon>Pseudomonadota</taxon>
        <taxon>Alphaproteobacteria</taxon>
        <taxon>Rhodobacterales</taxon>
        <taxon>Paracoccaceae</taxon>
        <taxon>Paracoccus</taxon>
    </lineage>
</organism>
<name>A0A4Q9G2V7_9RHOB</name>
<gene>
    <name evidence="2" type="ORF">EYE42_07270</name>
</gene>
<reference evidence="2 3" key="1">
    <citation type="submission" date="2019-02" db="EMBL/GenBank/DDBJ databases">
        <title>Paracoccus subflavus sp. nov., isolated from marine sediment of the Pacific Ocean.</title>
        <authorList>
            <person name="Zhang G."/>
        </authorList>
    </citation>
    <scope>NUCLEOTIDE SEQUENCE [LARGE SCALE GENOMIC DNA]</scope>
    <source>
        <strain evidence="2 3">GY0581</strain>
    </source>
</reference>
<dbReference type="EMBL" id="SISK01000004">
    <property type="protein sequence ID" value="TBN41171.1"/>
    <property type="molecule type" value="Genomic_DNA"/>
</dbReference>
<accession>A0A4Q9G2V7</accession>
<dbReference type="Proteomes" id="UP000293520">
    <property type="component" value="Unassembled WGS sequence"/>
</dbReference>
<dbReference type="OrthoDB" id="7874826at2"/>
<sequence length="79" mass="8578">MPQTATKTATNVTLSASLLAEARELHLNVSAIAEHALAAAVRDARAARWQKGNSEALAQRAVWIEENGMPLADIQTWRI</sequence>
<proteinExistence type="predicted"/>
<dbReference type="Pfam" id="PF07362">
    <property type="entry name" value="CcdA"/>
    <property type="match status" value="1"/>
</dbReference>
<keyword evidence="3" id="KW-1185">Reference proteome</keyword>
<dbReference type="InterPro" id="IPR009956">
    <property type="entry name" value="Post-segregation_anti-tox_CcdA"/>
</dbReference>
<comment type="caution">
    <text evidence="2">The sequence shown here is derived from an EMBL/GenBank/DDBJ whole genome shotgun (WGS) entry which is preliminary data.</text>
</comment>
<dbReference type="AlphaFoldDB" id="A0A4Q9G2V7"/>
<evidence type="ECO:0000313" key="3">
    <source>
        <dbReference type="Proteomes" id="UP000293520"/>
    </source>
</evidence>
<evidence type="ECO:0000313" key="2">
    <source>
        <dbReference type="EMBL" id="TBN41171.1"/>
    </source>
</evidence>
<dbReference type="RefSeq" id="WP_130990651.1">
    <property type="nucleotide sequence ID" value="NZ_SISK01000004.1"/>
</dbReference>